<keyword evidence="3" id="KW-0731">Sigma factor</keyword>
<dbReference type="AlphaFoldDB" id="A0A517T3B8"/>
<comment type="similarity">
    <text evidence="1">Belongs to the sigma-70 factor family. ECF subfamily.</text>
</comment>
<evidence type="ECO:0000256" key="2">
    <source>
        <dbReference type="ARBA" id="ARBA00023015"/>
    </source>
</evidence>
<feature type="domain" description="RNA polymerase sigma factor 70 region 4 type 2" evidence="6">
    <location>
        <begin position="107"/>
        <end position="159"/>
    </location>
</feature>
<dbReference type="InterPro" id="IPR014331">
    <property type="entry name" value="RNA_pol_sigma70_ECF_RHOBA"/>
</dbReference>
<dbReference type="InterPro" id="IPR039425">
    <property type="entry name" value="RNA_pol_sigma-70-like"/>
</dbReference>
<proteinExistence type="inferred from homology"/>
<sequence length="173" mass="20068">MAEPDDEFLRLVTEFQPRLYGYLLSLLADSDATQDVLQETNVVIWRKNSEFQPGTSFKAWAFRIAYLQVMAFRQKQLRDKLVFDDGTLAKVGEDASRNDDLFSGRQLRLEDCLRKLPDNQREIITQRYLRGISVAELAVTMKRSANSISQLLFRARKNLLDCLDRFTPARQES</sequence>
<dbReference type="Proteomes" id="UP000319976">
    <property type="component" value="Chromosome"/>
</dbReference>
<evidence type="ECO:0000256" key="1">
    <source>
        <dbReference type="ARBA" id="ARBA00010641"/>
    </source>
</evidence>
<organism evidence="7 8">
    <name type="scientific">Calycomorphotria hydatis</name>
    <dbReference type="NCBI Taxonomy" id="2528027"/>
    <lineage>
        <taxon>Bacteria</taxon>
        <taxon>Pseudomonadati</taxon>
        <taxon>Planctomycetota</taxon>
        <taxon>Planctomycetia</taxon>
        <taxon>Planctomycetales</taxon>
        <taxon>Planctomycetaceae</taxon>
        <taxon>Calycomorphotria</taxon>
    </lineage>
</organism>
<dbReference type="InterPro" id="IPR014284">
    <property type="entry name" value="RNA_pol_sigma-70_dom"/>
</dbReference>
<evidence type="ECO:0000259" key="5">
    <source>
        <dbReference type="Pfam" id="PF04542"/>
    </source>
</evidence>
<dbReference type="InterPro" id="IPR013249">
    <property type="entry name" value="RNA_pol_sigma70_r4_t2"/>
</dbReference>
<dbReference type="Gene3D" id="1.10.1740.10">
    <property type="match status" value="1"/>
</dbReference>
<dbReference type="CDD" id="cd06171">
    <property type="entry name" value="Sigma70_r4"/>
    <property type="match status" value="1"/>
</dbReference>
<dbReference type="InterPro" id="IPR013324">
    <property type="entry name" value="RNA_pol_sigma_r3/r4-like"/>
</dbReference>
<dbReference type="NCBIfam" id="TIGR02989">
    <property type="entry name" value="Sig-70_gvs1"/>
    <property type="match status" value="1"/>
</dbReference>
<gene>
    <name evidence="7" type="primary">sigK_1</name>
    <name evidence="7" type="ORF">V22_00710</name>
</gene>
<evidence type="ECO:0000313" key="8">
    <source>
        <dbReference type="Proteomes" id="UP000319976"/>
    </source>
</evidence>
<dbReference type="SUPFAM" id="SSF88946">
    <property type="entry name" value="Sigma2 domain of RNA polymerase sigma factors"/>
    <property type="match status" value="1"/>
</dbReference>
<evidence type="ECO:0000259" key="6">
    <source>
        <dbReference type="Pfam" id="PF08281"/>
    </source>
</evidence>
<dbReference type="KEGG" id="chya:V22_00710"/>
<dbReference type="SUPFAM" id="SSF88659">
    <property type="entry name" value="Sigma3 and sigma4 domains of RNA polymerase sigma factors"/>
    <property type="match status" value="1"/>
</dbReference>
<dbReference type="PANTHER" id="PTHR43133:SF51">
    <property type="entry name" value="RNA POLYMERASE SIGMA FACTOR"/>
    <property type="match status" value="1"/>
</dbReference>
<dbReference type="Pfam" id="PF04542">
    <property type="entry name" value="Sigma70_r2"/>
    <property type="match status" value="1"/>
</dbReference>
<dbReference type="RefSeq" id="WP_145258733.1">
    <property type="nucleotide sequence ID" value="NZ_CP036316.1"/>
</dbReference>
<dbReference type="Pfam" id="PF08281">
    <property type="entry name" value="Sigma70_r4_2"/>
    <property type="match status" value="1"/>
</dbReference>
<dbReference type="GO" id="GO:0006352">
    <property type="term" value="P:DNA-templated transcription initiation"/>
    <property type="evidence" value="ECO:0007669"/>
    <property type="project" value="InterPro"/>
</dbReference>
<protein>
    <submittedName>
        <fullName evidence="7">ECF RNA polymerase sigma factor SigK</fullName>
    </submittedName>
</protein>
<evidence type="ECO:0000256" key="3">
    <source>
        <dbReference type="ARBA" id="ARBA00023082"/>
    </source>
</evidence>
<dbReference type="InterPro" id="IPR007627">
    <property type="entry name" value="RNA_pol_sigma70_r2"/>
</dbReference>
<dbReference type="NCBIfam" id="TIGR02937">
    <property type="entry name" value="sigma70-ECF"/>
    <property type="match status" value="1"/>
</dbReference>
<evidence type="ECO:0000313" key="7">
    <source>
        <dbReference type="EMBL" id="QDT62873.1"/>
    </source>
</evidence>
<dbReference type="EMBL" id="CP036316">
    <property type="protein sequence ID" value="QDT62873.1"/>
    <property type="molecule type" value="Genomic_DNA"/>
</dbReference>
<dbReference type="GO" id="GO:0003677">
    <property type="term" value="F:DNA binding"/>
    <property type="evidence" value="ECO:0007669"/>
    <property type="project" value="InterPro"/>
</dbReference>
<evidence type="ECO:0000256" key="4">
    <source>
        <dbReference type="ARBA" id="ARBA00023163"/>
    </source>
</evidence>
<accession>A0A517T3B8</accession>
<feature type="domain" description="RNA polymerase sigma-70 region 2" evidence="5">
    <location>
        <begin position="11"/>
        <end position="67"/>
    </location>
</feature>
<name>A0A517T3B8_9PLAN</name>
<reference evidence="7 8" key="1">
    <citation type="submission" date="2019-02" db="EMBL/GenBank/DDBJ databases">
        <title>Deep-cultivation of Planctomycetes and their phenomic and genomic characterization uncovers novel biology.</title>
        <authorList>
            <person name="Wiegand S."/>
            <person name="Jogler M."/>
            <person name="Boedeker C."/>
            <person name="Pinto D."/>
            <person name="Vollmers J."/>
            <person name="Rivas-Marin E."/>
            <person name="Kohn T."/>
            <person name="Peeters S.H."/>
            <person name="Heuer A."/>
            <person name="Rast P."/>
            <person name="Oberbeckmann S."/>
            <person name="Bunk B."/>
            <person name="Jeske O."/>
            <person name="Meyerdierks A."/>
            <person name="Storesund J.E."/>
            <person name="Kallscheuer N."/>
            <person name="Luecker S."/>
            <person name="Lage O.M."/>
            <person name="Pohl T."/>
            <person name="Merkel B.J."/>
            <person name="Hornburger P."/>
            <person name="Mueller R.-W."/>
            <person name="Bruemmer F."/>
            <person name="Labrenz M."/>
            <person name="Spormann A.M."/>
            <person name="Op den Camp H."/>
            <person name="Overmann J."/>
            <person name="Amann R."/>
            <person name="Jetten M.S.M."/>
            <person name="Mascher T."/>
            <person name="Medema M.H."/>
            <person name="Devos D.P."/>
            <person name="Kaster A.-K."/>
            <person name="Ovreas L."/>
            <person name="Rohde M."/>
            <person name="Galperin M.Y."/>
            <person name="Jogler C."/>
        </authorList>
    </citation>
    <scope>NUCLEOTIDE SEQUENCE [LARGE SCALE GENOMIC DNA]</scope>
    <source>
        <strain evidence="7 8">V22</strain>
    </source>
</reference>
<dbReference type="InterPro" id="IPR013325">
    <property type="entry name" value="RNA_pol_sigma_r2"/>
</dbReference>
<dbReference type="GO" id="GO:0016987">
    <property type="term" value="F:sigma factor activity"/>
    <property type="evidence" value="ECO:0007669"/>
    <property type="project" value="UniProtKB-KW"/>
</dbReference>
<keyword evidence="4" id="KW-0804">Transcription</keyword>
<dbReference type="Gene3D" id="1.10.10.10">
    <property type="entry name" value="Winged helix-like DNA-binding domain superfamily/Winged helix DNA-binding domain"/>
    <property type="match status" value="1"/>
</dbReference>
<dbReference type="OrthoDB" id="6383365at2"/>
<dbReference type="InterPro" id="IPR036388">
    <property type="entry name" value="WH-like_DNA-bd_sf"/>
</dbReference>
<keyword evidence="8" id="KW-1185">Reference proteome</keyword>
<dbReference type="PANTHER" id="PTHR43133">
    <property type="entry name" value="RNA POLYMERASE ECF-TYPE SIGMA FACTO"/>
    <property type="match status" value="1"/>
</dbReference>
<keyword evidence="2" id="KW-0805">Transcription regulation</keyword>